<reference evidence="1 2" key="1">
    <citation type="submission" date="2017-06" db="EMBL/GenBank/DDBJ databases">
        <authorList>
            <consortium name="Pathogen Informatics"/>
        </authorList>
    </citation>
    <scope>NUCLEOTIDE SEQUENCE [LARGE SCALE GENOMIC DNA]</scope>
    <source>
        <strain evidence="1 2">NCTC11291</strain>
    </source>
</reference>
<evidence type="ECO:0008006" key="3">
    <source>
        <dbReference type="Google" id="ProtNLM"/>
    </source>
</evidence>
<dbReference type="AlphaFoldDB" id="A0A239WZ97"/>
<dbReference type="RefSeq" id="WP_095122494.1">
    <property type="nucleotide sequence ID" value="NZ_LT906454.1"/>
</dbReference>
<dbReference type="OrthoDB" id="2236950at2"/>
<gene>
    <name evidence="1" type="ORF">SAMEA4504048_01042</name>
</gene>
<dbReference type="Proteomes" id="UP000215144">
    <property type="component" value="Chromosome 1"/>
</dbReference>
<evidence type="ECO:0000313" key="1">
    <source>
        <dbReference type="EMBL" id="SNV39825.1"/>
    </source>
</evidence>
<sequence length="82" mass="9592">MKWNKLTKRTLTDEEKELYPNCDFMWDGNTPDIGERVLVFSYGEVEVDTWEDFGANGVGFENYDDEVIYWMSLPGSPVEELE</sequence>
<proteinExistence type="predicted"/>
<accession>A0A239WZ97</accession>
<protein>
    <recommendedName>
        <fullName evidence="3">DUF551 domain-containing protein</fullName>
    </recommendedName>
</protein>
<organism evidence="1 2">
    <name type="scientific">Streptococcus acidominimus</name>
    <dbReference type="NCBI Taxonomy" id="1326"/>
    <lineage>
        <taxon>Bacteria</taxon>
        <taxon>Bacillati</taxon>
        <taxon>Bacillota</taxon>
        <taxon>Bacilli</taxon>
        <taxon>Lactobacillales</taxon>
        <taxon>Streptococcaceae</taxon>
        <taxon>Streptococcus</taxon>
    </lineage>
</organism>
<evidence type="ECO:0000313" key="2">
    <source>
        <dbReference type="Proteomes" id="UP000215144"/>
    </source>
</evidence>
<name>A0A239WZ97_STRAI</name>
<dbReference type="KEGG" id="saco:SAME_01042"/>
<dbReference type="EMBL" id="LT906454">
    <property type="protein sequence ID" value="SNV39825.1"/>
    <property type="molecule type" value="Genomic_DNA"/>
</dbReference>